<dbReference type="EMBL" id="JBHLUB010000032">
    <property type="protein sequence ID" value="MFC0582981.1"/>
    <property type="molecule type" value="Genomic_DNA"/>
</dbReference>
<dbReference type="SUPFAM" id="SSF52540">
    <property type="entry name" value="P-loop containing nucleoside triphosphate hydrolases"/>
    <property type="match status" value="1"/>
</dbReference>
<evidence type="ECO:0000259" key="10">
    <source>
        <dbReference type="PROSITE" id="PS50929"/>
    </source>
</evidence>
<dbReference type="PROSITE" id="PS50929">
    <property type="entry name" value="ABC_TM1F"/>
    <property type="match status" value="1"/>
</dbReference>
<feature type="transmembrane region" description="Helical" evidence="8">
    <location>
        <begin position="73"/>
        <end position="91"/>
    </location>
</feature>
<dbReference type="Proteomes" id="UP001589862">
    <property type="component" value="Unassembled WGS sequence"/>
</dbReference>
<dbReference type="InterPro" id="IPR003593">
    <property type="entry name" value="AAA+_ATPase"/>
</dbReference>
<dbReference type="InterPro" id="IPR003439">
    <property type="entry name" value="ABC_transporter-like_ATP-bd"/>
</dbReference>
<feature type="transmembrane region" description="Helical" evidence="8">
    <location>
        <begin position="178"/>
        <end position="197"/>
    </location>
</feature>
<dbReference type="PANTHER" id="PTHR43394">
    <property type="entry name" value="ATP-DEPENDENT PERMEASE MDL1, MITOCHONDRIAL"/>
    <property type="match status" value="1"/>
</dbReference>
<dbReference type="PROSITE" id="PS50893">
    <property type="entry name" value="ABC_TRANSPORTER_2"/>
    <property type="match status" value="1"/>
</dbReference>
<evidence type="ECO:0000256" key="5">
    <source>
        <dbReference type="ARBA" id="ARBA00022989"/>
    </source>
</evidence>
<evidence type="ECO:0000313" key="12">
    <source>
        <dbReference type="Proteomes" id="UP001589862"/>
    </source>
</evidence>
<dbReference type="Gene3D" id="1.20.1560.10">
    <property type="entry name" value="ABC transporter type 1, transmembrane domain"/>
    <property type="match status" value="1"/>
</dbReference>
<keyword evidence="2 8" id="KW-0812">Transmembrane</keyword>
<proteinExistence type="predicted"/>
<comment type="subcellular location">
    <subcellularLocation>
        <location evidence="1">Cell membrane</location>
        <topology evidence="1">Multi-pass membrane protein</topology>
    </subcellularLocation>
</comment>
<dbReference type="InterPro" id="IPR039421">
    <property type="entry name" value="Type_1_exporter"/>
</dbReference>
<organism evidence="11 12">
    <name type="scientific">Micrococcoides hystricis</name>
    <dbReference type="NCBI Taxonomy" id="1572761"/>
    <lineage>
        <taxon>Bacteria</taxon>
        <taxon>Bacillati</taxon>
        <taxon>Actinomycetota</taxon>
        <taxon>Actinomycetes</taxon>
        <taxon>Micrococcales</taxon>
        <taxon>Micrococcaceae</taxon>
        <taxon>Micrococcoides</taxon>
    </lineage>
</organism>
<feature type="transmembrane region" description="Helical" evidence="8">
    <location>
        <begin position="153"/>
        <end position="172"/>
    </location>
</feature>
<keyword evidence="4 11" id="KW-0067">ATP-binding</keyword>
<reference evidence="11 12" key="1">
    <citation type="submission" date="2024-09" db="EMBL/GenBank/DDBJ databases">
        <authorList>
            <person name="Sun Q."/>
            <person name="Mori K."/>
        </authorList>
    </citation>
    <scope>NUCLEOTIDE SEQUENCE [LARGE SCALE GENOMIC DNA]</scope>
    <source>
        <strain evidence="11 12">NCAIM B.02604</strain>
    </source>
</reference>
<dbReference type="InterPro" id="IPR011527">
    <property type="entry name" value="ABC1_TM_dom"/>
</dbReference>
<name>A0ABV6PE88_9MICC</name>
<evidence type="ECO:0000256" key="4">
    <source>
        <dbReference type="ARBA" id="ARBA00022840"/>
    </source>
</evidence>
<feature type="domain" description="ABC transmembrane type-1" evidence="10">
    <location>
        <begin position="38"/>
        <end position="317"/>
    </location>
</feature>
<accession>A0ABV6PE88</accession>
<feature type="region of interest" description="Disordered" evidence="7">
    <location>
        <begin position="585"/>
        <end position="607"/>
    </location>
</feature>
<dbReference type="PANTHER" id="PTHR43394:SF1">
    <property type="entry name" value="ATP-BINDING CASSETTE SUB-FAMILY B MEMBER 10, MITOCHONDRIAL"/>
    <property type="match status" value="1"/>
</dbReference>
<evidence type="ECO:0000256" key="6">
    <source>
        <dbReference type="ARBA" id="ARBA00023136"/>
    </source>
</evidence>
<dbReference type="SMART" id="SM00382">
    <property type="entry name" value="AAA"/>
    <property type="match status" value="1"/>
</dbReference>
<keyword evidence="6 8" id="KW-0472">Membrane</keyword>
<dbReference type="RefSeq" id="WP_377460577.1">
    <property type="nucleotide sequence ID" value="NZ_JBHLUB010000032.1"/>
</dbReference>
<comment type="caution">
    <text evidence="11">The sequence shown here is derived from an EMBL/GenBank/DDBJ whole genome shotgun (WGS) entry which is preliminary data.</text>
</comment>
<keyword evidence="3" id="KW-0547">Nucleotide-binding</keyword>
<dbReference type="Pfam" id="PF00005">
    <property type="entry name" value="ABC_tran"/>
    <property type="match status" value="1"/>
</dbReference>
<evidence type="ECO:0000256" key="8">
    <source>
        <dbReference type="SAM" id="Phobius"/>
    </source>
</evidence>
<protein>
    <submittedName>
        <fullName evidence="11">Amino acid ABC transporter ATP-binding/permease protein</fullName>
    </submittedName>
</protein>
<feature type="transmembrane region" description="Helical" evidence="8">
    <location>
        <begin position="260"/>
        <end position="283"/>
    </location>
</feature>
<dbReference type="GO" id="GO:0005524">
    <property type="term" value="F:ATP binding"/>
    <property type="evidence" value="ECO:0007669"/>
    <property type="project" value="UniProtKB-KW"/>
</dbReference>
<dbReference type="Gene3D" id="3.40.50.300">
    <property type="entry name" value="P-loop containing nucleotide triphosphate hydrolases"/>
    <property type="match status" value="1"/>
</dbReference>
<evidence type="ECO:0000259" key="9">
    <source>
        <dbReference type="PROSITE" id="PS50893"/>
    </source>
</evidence>
<dbReference type="InterPro" id="IPR027417">
    <property type="entry name" value="P-loop_NTPase"/>
</dbReference>
<evidence type="ECO:0000256" key="1">
    <source>
        <dbReference type="ARBA" id="ARBA00004651"/>
    </source>
</evidence>
<feature type="domain" description="ABC transporter" evidence="9">
    <location>
        <begin position="356"/>
        <end position="589"/>
    </location>
</feature>
<feature type="compositionally biased region" description="Low complexity" evidence="7">
    <location>
        <begin position="585"/>
        <end position="599"/>
    </location>
</feature>
<evidence type="ECO:0000313" key="11">
    <source>
        <dbReference type="EMBL" id="MFC0582981.1"/>
    </source>
</evidence>
<keyword evidence="5 8" id="KW-1133">Transmembrane helix</keyword>
<dbReference type="InterPro" id="IPR036640">
    <property type="entry name" value="ABC1_TM_sf"/>
</dbReference>
<sequence>MSTGTQIRTPETGSIGGLLEPIFALWQHLHQFRRLFWSVVVIVWFSLLLGIAAGSLSVSATTALIAEHTNTTVLIFALLVAVLGVGLTAWLEQWFAHVLAYRVIDTIRIKVHRAIARLAPLGLARRRSGETVTAAMNDTESLEWFYAHTAAQIVAGLGAGVTITVVGCLWWGPIGLLIPLAQLLLIAVPLALLPRAVRQGRRLRAAIAELGAEALAARTAARETLVLGRLGQVAATVATGTSKIQSARRALSVRAGLEQAWAETTAVLVIVGTLIWGSTAAAAGTIDPASVPTMVMLASMSLVPAMAVTAALNKIGEISAAAHRVDQLISNKGIRPTANPELAQLLPSVPVENGSICTENLRVTYPDTSMEVLRGLDLQVRPGTHVGIVGASGAGKTTLALVLARLIAEDSGTIMVDGANVAAEDPEKTRTRLVLVNQHPHIFRASVRDNLLTPEATDEQIWSALQTAQIADHVRALPEELDTKLAEGGTNWSGGQRQRLGLARGLLRDPSVLVLDEPTAGLDTATEAQFLRALNQGRAHKTTLIITHRPAVMDRCDTVVFLHEGTVADCGTHQELLQRNPSYRSVVASAEDSPPASSPLEGGETDG</sequence>
<evidence type="ECO:0000256" key="2">
    <source>
        <dbReference type="ARBA" id="ARBA00022692"/>
    </source>
</evidence>
<dbReference type="Pfam" id="PF00664">
    <property type="entry name" value="ABC_membrane"/>
    <property type="match status" value="1"/>
</dbReference>
<dbReference type="SUPFAM" id="SSF90123">
    <property type="entry name" value="ABC transporter transmembrane region"/>
    <property type="match status" value="1"/>
</dbReference>
<evidence type="ECO:0000256" key="7">
    <source>
        <dbReference type="SAM" id="MobiDB-lite"/>
    </source>
</evidence>
<gene>
    <name evidence="11" type="ORF">ACFFFR_11440</name>
</gene>
<feature type="transmembrane region" description="Helical" evidence="8">
    <location>
        <begin position="35"/>
        <end position="53"/>
    </location>
</feature>
<evidence type="ECO:0000256" key="3">
    <source>
        <dbReference type="ARBA" id="ARBA00022741"/>
    </source>
</evidence>
<keyword evidence="12" id="KW-1185">Reference proteome</keyword>